<dbReference type="EMBL" id="JACGWJ010000005">
    <property type="protein sequence ID" value="KAL0418817.1"/>
    <property type="molecule type" value="Genomic_DNA"/>
</dbReference>
<gene>
    <name evidence="3" type="ORF">Sradi_1295200</name>
</gene>
<reference evidence="3" key="1">
    <citation type="submission" date="2020-06" db="EMBL/GenBank/DDBJ databases">
        <authorList>
            <person name="Li T."/>
            <person name="Hu X."/>
            <person name="Zhang T."/>
            <person name="Song X."/>
            <person name="Zhang H."/>
            <person name="Dai N."/>
            <person name="Sheng W."/>
            <person name="Hou X."/>
            <person name="Wei L."/>
        </authorList>
    </citation>
    <scope>NUCLEOTIDE SEQUENCE</scope>
    <source>
        <strain evidence="3">G02</strain>
        <tissue evidence="3">Leaf</tissue>
    </source>
</reference>
<organism evidence="3">
    <name type="scientific">Sesamum radiatum</name>
    <name type="common">Black benniseed</name>
    <dbReference type="NCBI Taxonomy" id="300843"/>
    <lineage>
        <taxon>Eukaryota</taxon>
        <taxon>Viridiplantae</taxon>
        <taxon>Streptophyta</taxon>
        <taxon>Embryophyta</taxon>
        <taxon>Tracheophyta</taxon>
        <taxon>Spermatophyta</taxon>
        <taxon>Magnoliopsida</taxon>
        <taxon>eudicotyledons</taxon>
        <taxon>Gunneridae</taxon>
        <taxon>Pentapetalae</taxon>
        <taxon>asterids</taxon>
        <taxon>lamiids</taxon>
        <taxon>Lamiales</taxon>
        <taxon>Pedaliaceae</taxon>
        <taxon>Sesamum</taxon>
    </lineage>
</organism>
<keyword evidence="2" id="KW-1133">Transmembrane helix</keyword>
<feature type="region of interest" description="Disordered" evidence="1">
    <location>
        <begin position="29"/>
        <end position="66"/>
    </location>
</feature>
<sequence length="134" mass="14760">MKVSLHELMNMLKTIESTFKKKKPVLLVGSSSNSKDIKPKKWKGKKGNGSFKKNIKKGVQGRGKKSQAQYKCHNYSKLGHWKGIARISLQTAKMVMARSKELSEESTVLKLGNGVVVATLAIGMVHLVIGIIVL</sequence>
<dbReference type="AlphaFoldDB" id="A0AAW2UR02"/>
<evidence type="ECO:0000313" key="3">
    <source>
        <dbReference type="EMBL" id="KAL0418817.1"/>
    </source>
</evidence>
<keyword evidence="2" id="KW-0812">Transmembrane</keyword>
<protein>
    <submittedName>
        <fullName evidence="3">Uncharacterized protein</fullName>
    </submittedName>
</protein>
<feature type="transmembrane region" description="Helical" evidence="2">
    <location>
        <begin position="108"/>
        <end position="133"/>
    </location>
</feature>
<comment type="caution">
    <text evidence="3">The sequence shown here is derived from an EMBL/GenBank/DDBJ whole genome shotgun (WGS) entry which is preliminary data.</text>
</comment>
<keyword evidence="2" id="KW-0472">Membrane</keyword>
<evidence type="ECO:0000256" key="1">
    <source>
        <dbReference type="SAM" id="MobiDB-lite"/>
    </source>
</evidence>
<reference evidence="3" key="2">
    <citation type="journal article" date="2024" name="Plant">
        <title>Genomic evolution and insights into agronomic trait innovations of Sesamum species.</title>
        <authorList>
            <person name="Miao H."/>
            <person name="Wang L."/>
            <person name="Qu L."/>
            <person name="Liu H."/>
            <person name="Sun Y."/>
            <person name="Le M."/>
            <person name="Wang Q."/>
            <person name="Wei S."/>
            <person name="Zheng Y."/>
            <person name="Lin W."/>
            <person name="Duan Y."/>
            <person name="Cao H."/>
            <person name="Xiong S."/>
            <person name="Wang X."/>
            <person name="Wei L."/>
            <person name="Li C."/>
            <person name="Ma Q."/>
            <person name="Ju M."/>
            <person name="Zhao R."/>
            <person name="Li G."/>
            <person name="Mu C."/>
            <person name="Tian Q."/>
            <person name="Mei H."/>
            <person name="Zhang T."/>
            <person name="Gao T."/>
            <person name="Zhang H."/>
        </authorList>
    </citation>
    <scope>NUCLEOTIDE SEQUENCE</scope>
    <source>
        <strain evidence="3">G02</strain>
    </source>
</reference>
<evidence type="ECO:0000256" key="2">
    <source>
        <dbReference type="SAM" id="Phobius"/>
    </source>
</evidence>
<accession>A0AAW2UR02</accession>
<name>A0AAW2UR02_SESRA</name>
<proteinExistence type="predicted"/>